<evidence type="ECO:0000313" key="2">
    <source>
        <dbReference type="Proteomes" id="UP000287853"/>
    </source>
</evidence>
<reference evidence="1 2" key="1">
    <citation type="submission" date="2017-01" db="EMBL/GenBank/DDBJ databases">
        <title>The cable genome- insights into the physiology and evolution of filamentous bacteria capable of sulfide oxidation via long distance electron transfer.</title>
        <authorList>
            <person name="Schreiber L."/>
            <person name="Bjerg J.T."/>
            <person name="Boggild A."/>
            <person name="Van De Vossenberg J."/>
            <person name="Meysman F."/>
            <person name="Nielsen L.P."/>
            <person name="Schramm A."/>
            <person name="Kjeldsen K.U."/>
        </authorList>
    </citation>
    <scope>NUCLEOTIDE SEQUENCE [LARGE SCALE GENOMIC DNA]</scope>
    <source>
        <strain evidence="1">MCF</strain>
    </source>
</reference>
<keyword evidence="2" id="KW-1185">Reference proteome</keyword>
<name>A0A3S3R064_9BACT</name>
<accession>A0A3S3R064</accession>
<gene>
    <name evidence="1" type="ORF">H206_00254</name>
</gene>
<dbReference type="AlphaFoldDB" id="A0A3S3R064"/>
<sequence>MIITDKVEQAVNKQLCQTPMQRDAFFLRLFLRCFHRNKDIPQFIRDLGCRKGKHIGRSRLGAVLLVIGGHGRIIHEHHTHGALGFLNLVQEKKDAASEQSFMYL</sequence>
<dbReference type="EMBL" id="MTKO01000046">
    <property type="protein sequence ID" value="RWX46942.1"/>
    <property type="molecule type" value="Genomic_DNA"/>
</dbReference>
<proteinExistence type="predicted"/>
<organism evidence="1 2">
    <name type="scientific">Candidatus Electrothrix aarhusensis</name>
    <dbReference type="NCBI Taxonomy" id="1859131"/>
    <lineage>
        <taxon>Bacteria</taxon>
        <taxon>Pseudomonadati</taxon>
        <taxon>Thermodesulfobacteriota</taxon>
        <taxon>Desulfobulbia</taxon>
        <taxon>Desulfobulbales</taxon>
        <taxon>Desulfobulbaceae</taxon>
        <taxon>Candidatus Electrothrix</taxon>
    </lineage>
</organism>
<comment type="caution">
    <text evidence="1">The sequence shown here is derived from an EMBL/GenBank/DDBJ whole genome shotgun (WGS) entry which is preliminary data.</text>
</comment>
<evidence type="ECO:0000313" key="1">
    <source>
        <dbReference type="EMBL" id="RWX46942.1"/>
    </source>
</evidence>
<dbReference type="Proteomes" id="UP000287853">
    <property type="component" value="Unassembled WGS sequence"/>
</dbReference>
<protein>
    <submittedName>
        <fullName evidence="1">Uncharacterized protein</fullName>
    </submittedName>
</protein>